<sequence length="356" mass="39367">MSESGDSSTPERQPSQQKLLSQLPSATSEDIADPEWYYVIPVAGQSNMMAYGEGIPLPDSLDKPHPRIKQLSRRSTVTPNGATCKYNDIIPLDHCPHDVQNMSAMNHPSADISKGEYGTVGQALHIAKKLLPYLPDNAGILIVPCCRGGSAFTQGAEGEYTVASGATEVSSRWGVGKPLYQDLISRTKAALDLNPENVLLAICWMQGEFDMVSATFAGQPELFLQMVKQFRFDLTDHAAQCRDFKVNSVPWLCGDTTYYWKDTYPEQYDVVYGSYKTSSEVGVYFVPFMTDENGVNTATNEPAEDPDVESVRYFGAASRTNGNMVSSIRSSHFSSQARRNIIPERFVRAILLYAVR</sequence>
<dbReference type="InterPro" id="IPR005181">
    <property type="entry name" value="SASA"/>
</dbReference>
<evidence type="ECO:0000259" key="3">
    <source>
        <dbReference type="Pfam" id="PF03629"/>
    </source>
</evidence>
<dbReference type="PANTHER" id="PTHR31988:SF19">
    <property type="entry name" value="9-O-ACETYL-N-ACETYLNEURAMINIC ACID DEACETYLASE-RELATED"/>
    <property type="match status" value="1"/>
</dbReference>
<dbReference type="Pfam" id="PF03629">
    <property type="entry name" value="SASA"/>
    <property type="match status" value="1"/>
</dbReference>
<gene>
    <name evidence="4" type="ORF">G9F27_004362</name>
</gene>
<evidence type="ECO:0000313" key="4">
    <source>
        <dbReference type="EMBL" id="HAF2130093.1"/>
    </source>
</evidence>
<keyword evidence="1" id="KW-0378">Hydrolase</keyword>
<dbReference type="PANTHER" id="PTHR31988">
    <property type="entry name" value="ESTERASE, PUTATIVE (DUF303)-RELATED"/>
    <property type="match status" value="1"/>
</dbReference>
<dbReference type="InterPro" id="IPR036514">
    <property type="entry name" value="SGNH_hydro_sf"/>
</dbReference>
<feature type="domain" description="Sialate O-acetylesterase" evidence="3">
    <location>
        <begin position="42"/>
        <end position="235"/>
    </location>
</feature>
<proteinExistence type="predicted"/>
<name>A0A743PFW6_SALER</name>
<feature type="compositionally biased region" description="Low complexity" evidence="2">
    <location>
        <begin position="13"/>
        <end position="25"/>
    </location>
</feature>
<evidence type="ECO:0000256" key="1">
    <source>
        <dbReference type="ARBA" id="ARBA00022801"/>
    </source>
</evidence>
<feature type="region of interest" description="Disordered" evidence="2">
    <location>
        <begin position="1"/>
        <end position="27"/>
    </location>
</feature>
<dbReference type="Gene3D" id="3.40.50.1110">
    <property type="entry name" value="SGNH hydrolase"/>
    <property type="match status" value="1"/>
</dbReference>
<feature type="compositionally biased region" description="Polar residues" evidence="2">
    <location>
        <begin position="1"/>
        <end position="12"/>
    </location>
</feature>
<dbReference type="EMBL" id="DAAUQX010000052">
    <property type="protein sequence ID" value="HAF2130093.1"/>
    <property type="molecule type" value="Genomic_DNA"/>
</dbReference>
<dbReference type="InterPro" id="IPR052940">
    <property type="entry name" value="Carb_Esterase_6"/>
</dbReference>
<evidence type="ECO:0000256" key="2">
    <source>
        <dbReference type="SAM" id="MobiDB-lite"/>
    </source>
</evidence>
<reference evidence="4" key="2">
    <citation type="submission" date="2020-02" db="EMBL/GenBank/DDBJ databases">
        <authorList>
            <consortium name="NCBI Pathogen Detection Project"/>
        </authorList>
    </citation>
    <scope>NUCLEOTIDE SEQUENCE</scope>
    <source>
        <strain evidence="4">MA.CK_00/00001968</strain>
    </source>
</reference>
<dbReference type="GO" id="GO:0016788">
    <property type="term" value="F:hydrolase activity, acting on ester bonds"/>
    <property type="evidence" value="ECO:0007669"/>
    <property type="project" value="UniProtKB-ARBA"/>
</dbReference>
<dbReference type="AlphaFoldDB" id="A0A743PFW6"/>
<accession>A0A743PFW6</accession>
<protein>
    <submittedName>
        <fullName evidence="4">Sialate O-acetylesterase</fullName>
    </submittedName>
</protein>
<organism evidence="4">
    <name type="scientific">Salmonella enterica</name>
    <name type="common">Salmonella choleraesuis</name>
    <dbReference type="NCBI Taxonomy" id="28901"/>
    <lineage>
        <taxon>Bacteria</taxon>
        <taxon>Pseudomonadati</taxon>
        <taxon>Pseudomonadota</taxon>
        <taxon>Gammaproteobacteria</taxon>
        <taxon>Enterobacterales</taxon>
        <taxon>Enterobacteriaceae</taxon>
        <taxon>Salmonella</taxon>
    </lineage>
</organism>
<comment type="caution">
    <text evidence="4">The sequence shown here is derived from an EMBL/GenBank/DDBJ whole genome shotgun (WGS) entry which is preliminary data.</text>
</comment>
<reference evidence="4" key="1">
    <citation type="journal article" date="2018" name="Genome Biol.">
        <title>SKESA: strategic k-mer extension for scrupulous assemblies.</title>
        <authorList>
            <person name="Souvorov A."/>
            <person name="Agarwala R."/>
            <person name="Lipman D.J."/>
        </authorList>
    </citation>
    <scope>NUCLEOTIDE SEQUENCE</scope>
    <source>
        <strain evidence="4">MA.CK_00/00001968</strain>
    </source>
</reference>
<dbReference type="SUPFAM" id="SSF52266">
    <property type="entry name" value="SGNH hydrolase"/>
    <property type="match status" value="1"/>
</dbReference>